<dbReference type="AlphaFoldDB" id="C0KTF3"/>
<accession>C0KTF3</accession>
<evidence type="ECO:0000256" key="1">
    <source>
        <dbReference type="SAM" id="MobiDB-lite"/>
    </source>
</evidence>
<dbReference type="PeptideAtlas" id="C0KTF3"/>
<reference evidence="2" key="1">
    <citation type="journal article" date="2009" name="Br. J. Haematol.">
        <title>Multiple isoforms of PAX5 are expressed in both lymphomas and normal B-cells.</title>
        <authorList>
            <person name="Arseneau J.R."/>
            <person name="Laflamme M."/>
            <person name="Lewis S.M."/>
            <person name="Maicas E."/>
            <person name="Ouellette R.J."/>
        </authorList>
    </citation>
    <scope>NUCLEOTIDE SEQUENCE</scope>
</reference>
<feature type="region of interest" description="Disordered" evidence="1">
    <location>
        <begin position="1"/>
        <end position="35"/>
    </location>
</feature>
<gene>
    <name evidence="2" type="primary">PAX5</name>
</gene>
<protein>
    <submittedName>
        <fullName evidence="2">B cell specific activator protein variant B delta 2/3</fullName>
    </submittedName>
</protein>
<sequence>MEIHCKHDPFASMHRSSGQKYSSHPTNQSQLPVTA</sequence>
<dbReference type="EMBL" id="FJ626418">
    <property type="protein sequence ID" value="ACM91601.1"/>
    <property type="molecule type" value="mRNA"/>
</dbReference>
<reference evidence="2" key="2">
    <citation type="submission" date="2009-01" db="EMBL/GenBank/DDBJ databases">
        <authorList>
            <person name="Arseneau J.-R."/>
            <person name="Laflamme M."/>
            <person name="Lewis S.M."/>
            <person name="Maicas E."/>
            <person name="Ouellette R.J."/>
        </authorList>
    </citation>
    <scope>NUCLEOTIDE SEQUENCE</scope>
</reference>
<dbReference type="OrthoDB" id="3225452at2759"/>
<name>C0KTF3_HUMAN</name>
<dbReference type="ChiTaRS" id="PAX5">
    <property type="organism name" value="human"/>
</dbReference>
<evidence type="ECO:0000313" key="2">
    <source>
        <dbReference type="EMBL" id="ACM91601.1"/>
    </source>
</evidence>
<feature type="compositionally biased region" description="Polar residues" evidence="1">
    <location>
        <begin position="14"/>
        <end position="35"/>
    </location>
</feature>
<organism evidence="2">
    <name type="scientific">Homo sapiens</name>
    <name type="common">Human</name>
    <dbReference type="NCBI Taxonomy" id="9606"/>
    <lineage>
        <taxon>Eukaryota</taxon>
        <taxon>Metazoa</taxon>
        <taxon>Chordata</taxon>
        <taxon>Craniata</taxon>
        <taxon>Vertebrata</taxon>
        <taxon>Euteleostomi</taxon>
        <taxon>Mammalia</taxon>
        <taxon>Eutheria</taxon>
        <taxon>Euarchontoglires</taxon>
        <taxon>Primates</taxon>
        <taxon>Haplorrhini</taxon>
        <taxon>Catarrhini</taxon>
        <taxon>Hominidae</taxon>
        <taxon>Homo</taxon>
    </lineage>
</organism>
<proteinExistence type="evidence at transcript level"/>